<protein>
    <recommendedName>
        <fullName evidence="2">formate--tetrahydrofolate ligase</fullName>
        <ecNumber evidence="2">6.3.4.3</ecNumber>
    </recommendedName>
</protein>
<reference evidence="8" key="1">
    <citation type="journal article" date="2023" name="Commun. Biol.">
        <title>Genome analysis of Parmales, the sister group of diatoms, reveals the evolutionary specialization of diatoms from phago-mixotrophs to photoautotrophs.</title>
        <authorList>
            <person name="Ban H."/>
            <person name="Sato S."/>
            <person name="Yoshikawa S."/>
            <person name="Yamada K."/>
            <person name="Nakamura Y."/>
            <person name="Ichinomiya M."/>
            <person name="Sato N."/>
            <person name="Blanc-Mathieu R."/>
            <person name="Endo H."/>
            <person name="Kuwata A."/>
            <person name="Ogata H."/>
        </authorList>
    </citation>
    <scope>NUCLEOTIDE SEQUENCE [LARGE SCALE GENOMIC DNA]</scope>
    <source>
        <strain evidence="8">NIES 3700</strain>
    </source>
</reference>
<dbReference type="OrthoDB" id="5126881at2759"/>
<dbReference type="Pfam" id="PF01268">
    <property type="entry name" value="FTHFS"/>
    <property type="match status" value="1"/>
</dbReference>
<keyword evidence="3" id="KW-0554">One-carbon metabolism</keyword>
<evidence type="ECO:0000256" key="3">
    <source>
        <dbReference type="ARBA" id="ARBA00022563"/>
    </source>
</evidence>
<evidence type="ECO:0000256" key="4">
    <source>
        <dbReference type="ARBA" id="ARBA00022598"/>
    </source>
</evidence>
<evidence type="ECO:0000256" key="2">
    <source>
        <dbReference type="ARBA" id="ARBA00012295"/>
    </source>
</evidence>
<dbReference type="GO" id="GO:0005524">
    <property type="term" value="F:ATP binding"/>
    <property type="evidence" value="ECO:0007669"/>
    <property type="project" value="UniProtKB-KW"/>
</dbReference>
<dbReference type="Proteomes" id="UP001165122">
    <property type="component" value="Unassembled WGS sequence"/>
</dbReference>
<accession>A0A9W7ECJ2</accession>
<keyword evidence="8" id="KW-1185">Reference proteome</keyword>
<dbReference type="PROSITE" id="PS00721">
    <property type="entry name" value="FTHFS_1"/>
    <property type="match status" value="1"/>
</dbReference>
<dbReference type="SUPFAM" id="SSF52540">
    <property type="entry name" value="P-loop containing nucleoside triphosphate hydrolases"/>
    <property type="match status" value="1"/>
</dbReference>
<organism evidence="7 8">
    <name type="scientific">Triparma laevis f. longispina</name>
    <dbReference type="NCBI Taxonomy" id="1714387"/>
    <lineage>
        <taxon>Eukaryota</taxon>
        <taxon>Sar</taxon>
        <taxon>Stramenopiles</taxon>
        <taxon>Ochrophyta</taxon>
        <taxon>Bolidophyceae</taxon>
        <taxon>Parmales</taxon>
        <taxon>Triparmaceae</taxon>
        <taxon>Triparma</taxon>
    </lineage>
</organism>
<evidence type="ECO:0000256" key="1">
    <source>
        <dbReference type="ARBA" id="ARBA00004777"/>
    </source>
</evidence>
<dbReference type="HAMAP" id="MF_01543">
    <property type="entry name" value="FTHFS"/>
    <property type="match status" value="1"/>
</dbReference>
<comment type="caution">
    <text evidence="7">The sequence shown here is derived from an EMBL/GenBank/DDBJ whole genome shotgun (WGS) entry which is preliminary data.</text>
</comment>
<proteinExistence type="inferred from homology"/>
<evidence type="ECO:0000313" key="7">
    <source>
        <dbReference type="EMBL" id="GMH73070.1"/>
    </source>
</evidence>
<sequence>MSSTWKLQPQNPVPSDIEVSRSLKDSILPISTIASNLGLTPSQYHPWGPSKAKISLSTLPPSPKSNYVVVTGLNPTPLGEGKSTTTIGLAQALQASLGYKCVACIRQPSQGPTFGVKGGAAGGGYSQVLPMEEFNLHLTGDIHAVTASNNLVSAALESRMFHESSQTSTALYSRLIKNNTFSTVQLERLKKLGIEKNNPQSLEEDEIERFARLNINPETITWNRVLDTCDRHLRGITVGTGSKETVKKEPGSTERVQHSRETGFDITVASEIMSVLAVSTSLSDLRERLSSMVIGFSYDNIPITTLDLGVSGALTVLMKDALMPTLMQTVERTPVLVHAGPFANISLGNSSVVADKIGAGLVGEDGYVVTEAGFGADIGMEKFFNIKCRKSNLIPNCVVIVATIRALKMHGGGPEVKAGKVLADEYKTMNVGLVEKGMDNLIRHIINARKFGVKVVVAINKFKTDEDEEIEIVKRMSLEAGAEDAVMSNHWEEGGEGARELAQAVVEACSKSNPEDFKFLYELNLPVKEKIEIICKEIYAAEGVDYSEKAEHQITEYEKNGFGDLPICMAKTQYSFSTDPTKKGAPINHRVLIREIRSCVGAGFLYPIAGDIMTIPGLPTRPGFYDVDVDVETGEVLGLF</sequence>
<keyword evidence="5" id="KW-0547">Nucleotide-binding</keyword>
<keyword evidence="4" id="KW-0436">Ligase</keyword>
<gene>
    <name evidence="7" type="ORF">TrLO_g12045</name>
</gene>
<dbReference type="Gene3D" id="3.10.410.10">
    <property type="entry name" value="Formyltetrahydrofolate synthetase, domain 3"/>
    <property type="match status" value="1"/>
</dbReference>
<evidence type="ECO:0000256" key="6">
    <source>
        <dbReference type="ARBA" id="ARBA00022840"/>
    </source>
</evidence>
<dbReference type="InterPro" id="IPR020628">
    <property type="entry name" value="Formate_THF_ligase_CS"/>
</dbReference>
<dbReference type="Gene3D" id="3.40.50.300">
    <property type="entry name" value="P-loop containing nucleotide triphosphate hydrolases"/>
    <property type="match status" value="2"/>
</dbReference>
<dbReference type="FunFam" id="3.40.50.300:FF:001522">
    <property type="entry name" value="Probable MIS1-C1-tetrahydrofolate synthase, mitochondrial"/>
    <property type="match status" value="1"/>
</dbReference>
<dbReference type="InterPro" id="IPR027417">
    <property type="entry name" value="P-loop_NTPase"/>
</dbReference>
<dbReference type="PROSITE" id="PS00722">
    <property type="entry name" value="FTHFS_2"/>
    <property type="match status" value="1"/>
</dbReference>
<keyword evidence="6" id="KW-0067">ATP-binding</keyword>
<name>A0A9W7ECJ2_9STRA</name>
<dbReference type="AlphaFoldDB" id="A0A9W7ECJ2"/>
<evidence type="ECO:0000313" key="8">
    <source>
        <dbReference type="Proteomes" id="UP001165122"/>
    </source>
</evidence>
<dbReference type="FunFam" id="3.10.410.10:FF:000001">
    <property type="entry name" value="Putative formate--tetrahydrofolate ligase"/>
    <property type="match status" value="1"/>
</dbReference>
<dbReference type="FunFam" id="3.40.50.300:FF:000245">
    <property type="entry name" value="C-1-tetrahydrofolate synthase, cytoplasmic"/>
    <property type="match status" value="1"/>
</dbReference>
<dbReference type="InterPro" id="IPR000559">
    <property type="entry name" value="Formate_THF_ligase"/>
</dbReference>
<dbReference type="EC" id="6.3.4.3" evidence="2"/>
<comment type="pathway">
    <text evidence="1">One-carbon metabolism; tetrahydrofolate interconversion.</text>
</comment>
<dbReference type="GO" id="GO:0006730">
    <property type="term" value="P:one-carbon metabolic process"/>
    <property type="evidence" value="ECO:0007669"/>
    <property type="project" value="UniProtKB-KW"/>
</dbReference>
<dbReference type="EMBL" id="BRXW01000665">
    <property type="protein sequence ID" value="GMH73070.1"/>
    <property type="molecule type" value="Genomic_DNA"/>
</dbReference>
<dbReference type="CDD" id="cd00477">
    <property type="entry name" value="FTHFS"/>
    <property type="match status" value="1"/>
</dbReference>
<evidence type="ECO:0000256" key="5">
    <source>
        <dbReference type="ARBA" id="ARBA00022741"/>
    </source>
</evidence>
<dbReference type="GO" id="GO:0004329">
    <property type="term" value="F:formate-tetrahydrofolate ligase activity"/>
    <property type="evidence" value="ECO:0007669"/>
    <property type="project" value="UniProtKB-EC"/>
</dbReference>